<sequence>MYKVFTALLSKTTSPNKELLKTNVQHKEDDDWVLVSDAVMTTPTMKSNTMMTNSWIATPPLIKNDESTMNVHHFNPIENLLIEHASMSVYEQIASKAANKRQKSTVHKMDEDIDNDEDEDEDERTSIEYQNSNLTSFLNQNSSVTNLDSSLIGHQRYLNRLHQRRKRSTKPSSSTSNDDSKQLINKAIERQRLNHARPPKILFQQSSRLSH</sequence>
<evidence type="ECO:0000256" key="6">
    <source>
        <dbReference type="ARBA" id="ARBA00023159"/>
    </source>
</evidence>
<comment type="caution">
    <text evidence="12">The sequence shown here is derived from an EMBL/GenBank/DDBJ whole genome shotgun (WGS) entry which is preliminary data.</text>
</comment>
<reference evidence="12" key="1">
    <citation type="submission" date="2021-02" db="EMBL/GenBank/DDBJ databases">
        <authorList>
            <person name="Nowell W R."/>
        </authorList>
    </citation>
    <scope>NUCLEOTIDE SEQUENCE</scope>
</reference>
<keyword evidence="8" id="KW-0539">Nucleus</keyword>
<evidence type="ECO:0000256" key="5">
    <source>
        <dbReference type="ARBA" id="ARBA00023015"/>
    </source>
</evidence>
<feature type="compositionally biased region" description="Acidic residues" evidence="11">
    <location>
        <begin position="111"/>
        <end position="123"/>
    </location>
</feature>
<dbReference type="EMBL" id="CAJNOR010000136">
    <property type="protein sequence ID" value="CAF0812340.1"/>
    <property type="molecule type" value="Genomic_DNA"/>
</dbReference>
<dbReference type="PANTHER" id="PTHR31671">
    <property type="entry name" value="DIABETES AND OBESITY REGULATED, ISOFORM G"/>
    <property type="match status" value="1"/>
</dbReference>
<proteinExistence type="predicted"/>
<dbReference type="Pfam" id="PF14839">
    <property type="entry name" value="DOR"/>
    <property type="match status" value="1"/>
</dbReference>
<evidence type="ECO:0000256" key="9">
    <source>
        <dbReference type="ARBA" id="ARBA00023329"/>
    </source>
</evidence>
<evidence type="ECO:0000256" key="3">
    <source>
        <dbReference type="ARBA" id="ARBA00022490"/>
    </source>
</evidence>
<keyword evidence="4" id="KW-0072">Autophagy</keyword>
<dbReference type="GO" id="GO:0000045">
    <property type="term" value="P:autophagosome assembly"/>
    <property type="evidence" value="ECO:0007669"/>
    <property type="project" value="TreeGrafter"/>
</dbReference>
<keyword evidence="6" id="KW-0010">Activator</keyword>
<evidence type="ECO:0000256" key="2">
    <source>
        <dbReference type="ARBA" id="ARBA00004514"/>
    </source>
</evidence>
<dbReference type="GO" id="GO:0031410">
    <property type="term" value="C:cytoplasmic vesicle"/>
    <property type="evidence" value="ECO:0007669"/>
    <property type="project" value="UniProtKB-KW"/>
</dbReference>
<evidence type="ECO:0000256" key="11">
    <source>
        <dbReference type="SAM" id="MobiDB-lite"/>
    </source>
</evidence>
<gene>
    <name evidence="12" type="ORF">XAT740_LOCUS3529</name>
</gene>
<dbReference type="GO" id="GO:0045893">
    <property type="term" value="P:positive regulation of DNA-templated transcription"/>
    <property type="evidence" value="ECO:0007669"/>
    <property type="project" value="TreeGrafter"/>
</dbReference>
<comment type="subcellular location">
    <subcellularLocation>
        <location evidence="2">Cytoplasm</location>
        <location evidence="2">Cytosol</location>
    </subcellularLocation>
    <subcellularLocation>
        <location evidence="1">Cytoplasmic vesicle</location>
        <location evidence="1">Autophagosome</location>
    </subcellularLocation>
    <subcellularLocation>
        <location evidence="10">Nucleus</location>
        <location evidence="10">Nuclear body</location>
    </subcellularLocation>
</comment>
<keyword evidence="9" id="KW-0968">Cytoplasmic vesicle</keyword>
<keyword evidence="5" id="KW-0805">Transcription regulation</keyword>
<evidence type="ECO:0000256" key="10">
    <source>
        <dbReference type="ARBA" id="ARBA00034306"/>
    </source>
</evidence>
<evidence type="ECO:0000256" key="4">
    <source>
        <dbReference type="ARBA" id="ARBA00023006"/>
    </source>
</evidence>
<dbReference type="PANTHER" id="PTHR31671:SF3">
    <property type="entry name" value="DIABETES AND OBESITY REGULATED, ISOFORM G"/>
    <property type="match status" value="1"/>
</dbReference>
<dbReference type="GO" id="GO:0005829">
    <property type="term" value="C:cytosol"/>
    <property type="evidence" value="ECO:0007669"/>
    <property type="project" value="UniProtKB-SubCell"/>
</dbReference>
<organism evidence="12 13">
    <name type="scientific">Adineta ricciae</name>
    <name type="common">Rotifer</name>
    <dbReference type="NCBI Taxonomy" id="249248"/>
    <lineage>
        <taxon>Eukaryota</taxon>
        <taxon>Metazoa</taxon>
        <taxon>Spiralia</taxon>
        <taxon>Gnathifera</taxon>
        <taxon>Rotifera</taxon>
        <taxon>Eurotatoria</taxon>
        <taxon>Bdelloidea</taxon>
        <taxon>Adinetida</taxon>
        <taxon>Adinetidae</taxon>
        <taxon>Adineta</taxon>
    </lineage>
</organism>
<keyword evidence="13" id="KW-1185">Reference proteome</keyword>
<evidence type="ECO:0000313" key="13">
    <source>
        <dbReference type="Proteomes" id="UP000663828"/>
    </source>
</evidence>
<feature type="region of interest" description="Disordered" evidence="11">
    <location>
        <begin position="97"/>
        <end position="126"/>
    </location>
</feature>
<dbReference type="InterPro" id="IPR029431">
    <property type="entry name" value="TP53INP"/>
</dbReference>
<dbReference type="GO" id="GO:0005776">
    <property type="term" value="C:autophagosome"/>
    <property type="evidence" value="ECO:0007669"/>
    <property type="project" value="UniProtKB-SubCell"/>
</dbReference>
<dbReference type="Proteomes" id="UP000663828">
    <property type="component" value="Unassembled WGS sequence"/>
</dbReference>
<accession>A0A813TGR3</accession>
<evidence type="ECO:0000256" key="7">
    <source>
        <dbReference type="ARBA" id="ARBA00023163"/>
    </source>
</evidence>
<evidence type="ECO:0000256" key="1">
    <source>
        <dbReference type="ARBA" id="ARBA00004419"/>
    </source>
</evidence>
<evidence type="ECO:0000256" key="8">
    <source>
        <dbReference type="ARBA" id="ARBA00023242"/>
    </source>
</evidence>
<dbReference type="GO" id="GO:0016604">
    <property type="term" value="C:nuclear body"/>
    <property type="evidence" value="ECO:0007669"/>
    <property type="project" value="UniProtKB-SubCell"/>
</dbReference>
<dbReference type="AlphaFoldDB" id="A0A813TGR3"/>
<keyword evidence="3" id="KW-0963">Cytoplasm</keyword>
<evidence type="ECO:0000313" key="12">
    <source>
        <dbReference type="EMBL" id="CAF0812340.1"/>
    </source>
</evidence>
<feature type="compositionally biased region" description="Basic residues" evidence="11">
    <location>
        <begin position="160"/>
        <end position="169"/>
    </location>
</feature>
<name>A0A813TGR3_ADIRI</name>
<feature type="region of interest" description="Disordered" evidence="11">
    <location>
        <begin position="160"/>
        <end position="211"/>
    </location>
</feature>
<keyword evidence="7" id="KW-0804">Transcription</keyword>
<protein>
    <submittedName>
        <fullName evidence="12">Uncharacterized protein</fullName>
    </submittedName>
</protein>